<feature type="transmembrane region" description="Helical" evidence="1">
    <location>
        <begin position="12"/>
        <end position="30"/>
    </location>
</feature>
<feature type="transmembrane region" description="Helical" evidence="1">
    <location>
        <begin position="130"/>
        <end position="150"/>
    </location>
</feature>
<evidence type="ECO:0008006" key="4">
    <source>
        <dbReference type="Google" id="ProtNLM"/>
    </source>
</evidence>
<dbReference type="RefSeq" id="WP_373331295.1">
    <property type="nucleotide sequence ID" value="NZ_WHLY01000002.1"/>
</dbReference>
<dbReference type="InterPro" id="IPR034804">
    <property type="entry name" value="SQR/QFR_C/D"/>
</dbReference>
<dbReference type="AlphaFoldDB" id="A0A7C9FF44"/>
<dbReference type="GO" id="GO:0016020">
    <property type="term" value="C:membrane"/>
    <property type="evidence" value="ECO:0007669"/>
    <property type="project" value="InterPro"/>
</dbReference>
<sequence>MRLKTIHRISGIFIALYVVAHLVNHLASLWGPEAHIRLMDALRPSYRNVLVETVLLAAIGMQIYSGTRLFLADRKTAMGFFEKLQHWTGLYLAFFFVVHLSAVMVGRHALHLDTNIYFGAAGLNSFPLNLFFIPYYGLSILSFFGHLAALHTRKMSTKVLGISPKQQSYGIMMLGLLAAFLILFGLTGYFRGLQMP</sequence>
<dbReference type="Proteomes" id="UP000479293">
    <property type="component" value="Unassembled WGS sequence"/>
</dbReference>
<organism evidence="2 3">
    <name type="scientific">Salmonirosea aquatica</name>
    <dbReference type="NCBI Taxonomy" id="2654236"/>
    <lineage>
        <taxon>Bacteria</taxon>
        <taxon>Pseudomonadati</taxon>
        <taxon>Bacteroidota</taxon>
        <taxon>Cytophagia</taxon>
        <taxon>Cytophagales</taxon>
        <taxon>Spirosomataceae</taxon>
        <taxon>Salmonirosea</taxon>
    </lineage>
</organism>
<evidence type="ECO:0000313" key="3">
    <source>
        <dbReference type="Proteomes" id="UP000479293"/>
    </source>
</evidence>
<proteinExistence type="predicted"/>
<keyword evidence="1" id="KW-0472">Membrane</keyword>
<keyword evidence="3" id="KW-1185">Reference proteome</keyword>
<gene>
    <name evidence="2" type="ORF">GBK04_23925</name>
</gene>
<comment type="caution">
    <text evidence="2">The sequence shown here is derived from an EMBL/GenBank/DDBJ whole genome shotgun (WGS) entry which is preliminary data.</text>
</comment>
<reference evidence="2 3" key="1">
    <citation type="submission" date="2019-10" db="EMBL/GenBank/DDBJ databases">
        <title>Draft Genome Sequence of Cytophagaceae sp. SJW1-29.</title>
        <authorList>
            <person name="Choi A."/>
        </authorList>
    </citation>
    <scope>NUCLEOTIDE SEQUENCE [LARGE SCALE GENOMIC DNA]</scope>
    <source>
        <strain evidence="2 3">SJW1-29</strain>
    </source>
</reference>
<feature type="transmembrane region" description="Helical" evidence="1">
    <location>
        <begin position="91"/>
        <end position="110"/>
    </location>
</feature>
<name>A0A7C9FF44_9BACT</name>
<feature type="transmembrane region" description="Helical" evidence="1">
    <location>
        <begin position="171"/>
        <end position="190"/>
    </location>
</feature>
<feature type="transmembrane region" description="Helical" evidence="1">
    <location>
        <begin position="50"/>
        <end position="71"/>
    </location>
</feature>
<keyword evidence="1" id="KW-0812">Transmembrane</keyword>
<evidence type="ECO:0000256" key="1">
    <source>
        <dbReference type="SAM" id="Phobius"/>
    </source>
</evidence>
<accession>A0A7C9FF44</accession>
<dbReference type="Gene3D" id="1.20.1300.10">
    <property type="entry name" value="Fumarate reductase/succinate dehydrogenase, transmembrane subunit"/>
    <property type="match status" value="1"/>
</dbReference>
<dbReference type="SUPFAM" id="SSF81343">
    <property type="entry name" value="Fumarate reductase respiratory complex transmembrane subunits"/>
    <property type="match status" value="1"/>
</dbReference>
<protein>
    <recommendedName>
        <fullName evidence="4">Succinate dehydrogenase</fullName>
    </recommendedName>
</protein>
<keyword evidence="1" id="KW-1133">Transmembrane helix</keyword>
<evidence type="ECO:0000313" key="2">
    <source>
        <dbReference type="EMBL" id="MPR36307.1"/>
    </source>
</evidence>
<dbReference type="EMBL" id="WHLY01000002">
    <property type="protein sequence ID" value="MPR36307.1"/>
    <property type="molecule type" value="Genomic_DNA"/>
</dbReference>